<name>A0A1H7DKN6_9BURK</name>
<keyword evidence="3" id="KW-1185">Reference proteome</keyword>
<proteinExistence type="predicted"/>
<evidence type="ECO:0000256" key="1">
    <source>
        <dbReference type="SAM" id="MobiDB-lite"/>
    </source>
</evidence>
<dbReference type="STRING" id="667676.SAMN05192539_103162"/>
<evidence type="ECO:0000313" key="3">
    <source>
        <dbReference type="Proteomes" id="UP000198866"/>
    </source>
</evidence>
<dbReference type="Proteomes" id="UP000198866">
    <property type="component" value="Unassembled WGS sequence"/>
</dbReference>
<feature type="region of interest" description="Disordered" evidence="1">
    <location>
        <begin position="1"/>
        <end position="23"/>
    </location>
</feature>
<organism evidence="2 3">
    <name type="scientific">Paraburkholderia diazotrophica</name>
    <dbReference type="NCBI Taxonomy" id="667676"/>
    <lineage>
        <taxon>Bacteria</taxon>
        <taxon>Pseudomonadati</taxon>
        <taxon>Pseudomonadota</taxon>
        <taxon>Betaproteobacteria</taxon>
        <taxon>Burkholderiales</taxon>
        <taxon>Burkholderiaceae</taxon>
        <taxon>Paraburkholderia</taxon>
    </lineage>
</organism>
<sequence length="52" mass="6031">MHRASRDEHQSQTYRGFSVAKSSRHPNETVLVLICVGLFWAQTKMHEVLSNF</sequence>
<dbReference type="EMBL" id="FNYE01000031">
    <property type="protein sequence ID" value="SEK02401.1"/>
    <property type="molecule type" value="Genomic_DNA"/>
</dbReference>
<reference evidence="3" key="1">
    <citation type="submission" date="2016-10" db="EMBL/GenBank/DDBJ databases">
        <authorList>
            <person name="Varghese N."/>
            <person name="Submissions S."/>
        </authorList>
    </citation>
    <scope>NUCLEOTIDE SEQUENCE [LARGE SCALE GENOMIC DNA]</scope>
    <source>
        <strain evidence="3">LMG 26031</strain>
    </source>
</reference>
<protein>
    <submittedName>
        <fullName evidence="2">Uncharacterized protein</fullName>
    </submittedName>
</protein>
<accession>A0A1H7DKN6</accession>
<evidence type="ECO:0000313" key="2">
    <source>
        <dbReference type="EMBL" id="SEK02401.1"/>
    </source>
</evidence>
<feature type="compositionally biased region" description="Basic and acidic residues" evidence="1">
    <location>
        <begin position="1"/>
        <end position="10"/>
    </location>
</feature>
<gene>
    <name evidence="2" type="ORF">SAMN05192539_103162</name>
</gene>
<dbReference type="AlphaFoldDB" id="A0A1H7DKN6"/>